<dbReference type="EMBL" id="GBXM01072608">
    <property type="protein sequence ID" value="JAH35969.1"/>
    <property type="molecule type" value="Transcribed_RNA"/>
</dbReference>
<protein>
    <submittedName>
        <fullName evidence="1">Uncharacterized protein</fullName>
    </submittedName>
</protein>
<sequence length="17" mass="2124">MSYFFLVQFWVSVIPFL</sequence>
<evidence type="ECO:0000313" key="1">
    <source>
        <dbReference type="EMBL" id="JAH35969.1"/>
    </source>
</evidence>
<proteinExistence type="predicted"/>
<reference evidence="1" key="1">
    <citation type="submission" date="2014-11" db="EMBL/GenBank/DDBJ databases">
        <authorList>
            <person name="Amaro Gonzalez C."/>
        </authorList>
    </citation>
    <scope>NUCLEOTIDE SEQUENCE</scope>
</reference>
<name>A0A0E9S3H3_ANGAN</name>
<reference evidence="1" key="2">
    <citation type="journal article" date="2015" name="Fish Shellfish Immunol.">
        <title>Early steps in the European eel (Anguilla anguilla)-Vibrio vulnificus interaction in the gills: Role of the RtxA13 toxin.</title>
        <authorList>
            <person name="Callol A."/>
            <person name="Pajuelo D."/>
            <person name="Ebbesson L."/>
            <person name="Teles M."/>
            <person name="MacKenzie S."/>
            <person name="Amaro C."/>
        </authorList>
    </citation>
    <scope>NUCLEOTIDE SEQUENCE</scope>
</reference>
<organism evidence="1">
    <name type="scientific">Anguilla anguilla</name>
    <name type="common">European freshwater eel</name>
    <name type="synonym">Muraena anguilla</name>
    <dbReference type="NCBI Taxonomy" id="7936"/>
    <lineage>
        <taxon>Eukaryota</taxon>
        <taxon>Metazoa</taxon>
        <taxon>Chordata</taxon>
        <taxon>Craniata</taxon>
        <taxon>Vertebrata</taxon>
        <taxon>Euteleostomi</taxon>
        <taxon>Actinopterygii</taxon>
        <taxon>Neopterygii</taxon>
        <taxon>Teleostei</taxon>
        <taxon>Anguilliformes</taxon>
        <taxon>Anguillidae</taxon>
        <taxon>Anguilla</taxon>
    </lineage>
</organism>
<accession>A0A0E9S3H3</accession>
<dbReference type="AlphaFoldDB" id="A0A0E9S3H3"/>